<feature type="compositionally biased region" description="Low complexity" evidence="1">
    <location>
        <begin position="251"/>
        <end position="269"/>
    </location>
</feature>
<feature type="compositionally biased region" description="Acidic residues" evidence="1">
    <location>
        <begin position="238"/>
        <end position="250"/>
    </location>
</feature>
<comment type="caution">
    <text evidence="2">The sequence shown here is derived from an EMBL/GenBank/DDBJ whole genome shotgun (WGS) entry which is preliminary data.</text>
</comment>
<organism evidence="2 3">
    <name type="scientific">Marasmius tenuissimus</name>
    <dbReference type="NCBI Taxonomy" id="585030"/>
    <lineage>
        <taxon>Eukaryota</taxon>
        <taxon>Fungi</taxon>
        <taxon>Dikarya</taxon>
        <taxon>Basidiomycota</taxon>
        <taxon>Agaricomycotina</taxon>
        <taxon>Agaricomycetes</taxon>
        <taxon>Agaricomycetidae</taxon>
        <taxon>Agaricales</taxon>
        <taxon>Marasmiineae</taxon>
        <taxon>Marasmiaceae</taxon>
        <taxon>Marasmius</taxon>
    </lineage>
</organism>
<accession>A0ABR2ZQ50</accession>
<feature type="compositionally biased region" description="Gly residues" evidence="1">
    <location>
        <begin position="33"/>
        <end position="52"/>
    </location>
</feature>
<evidence type="ECO:0000313" key="3">
    <source>
        <dbReference type="Proteomes" id="UP001437256"/>
    </source>
</evidence>
<feature type="compositionally biased region" description="Polar residues" evidence="1">
    <location>
        <begin position="297"/>
        <end position="308"/>
    </location>
</feature>
<feature type="compositionally biased region" description="Low complexity" evidence="1">
    <location>
        <begin position="111"/>
        <end position="140"/>
    </location>
</feature>
<evidence type="ECO:0000256" key="1">
    <source>
        <dbReference type="SAM" id="MobiDB-lite"/>
    </source>
</evidence>
<reference evidence="2 3" key="1">
    <citation type="submission" date="2024-05" db="EMBL/GenBank/DDBJ databases">
        <title>A draft genome resource for the thread blight pathogen Marasmius tenuissimus strain MS-2.</title>
        <authorList>
            <person name="Yulfo-Soto G.E."/>
            <person name="Baruah I.K."/>
            <person name="Amoako-Attah I."/>
            <person name="Bukari Y."/>
            <person name="Meinhardt L.W."/>
            <person name="Bailey B.A."/>
            <person name="Cohen S.P."/>
        </authorList>
    </citation>
    <scope>NUCLEOTIDE SEQUENCE [LARGE SCALE GENOMIC DNA]</scope>
    <source>
        <strain evidence="2 3">MS-2</strain>
    </source>
</reference>
<feature type="region of interest" description="Disordered" evidence="1">
    <location>
        <begin position="1"/>
        <end position="205"/>
    </location>
</feature>
<feature type="region of interest" description="Disordered" evidence="1">
    <location>
        <begin position="286"/>
        <end position="599"/>
    </location>
</feature>
<keyword evidence="3" id="KW-1185">Reference proteome</keyword>
<sequence>MSAPRTGDWNRNSEPGSAFSGLGRGRRGDSRGGRGGARGGRGSRGGGRGGGPPRTTSTSASTTKPPAEPAVKNDPPAESSKPADTSKLPSSTPEKPVNAQRPKPPSRKGSTARPIPTIITPTTSTETATSTSTVKNSSRPPNRRKRSQTNGKAGDNVPKIDIPPADDSRLRPQKGRGGKPSLPVPPHTAPLPKDTPPHLSANNPFDIRNNIDALVERVRAVAMDRPSTPGSHSHIDWAGDDDDSLPDLDDWGVNPSSTTSTSNNLSNPVVPAHDLISPIMIDGLRSLPDAGKHSPHSVATSVSPTLSNKDLGPEKPEVGNVEASSNAPQKSANEGLALKANNHRPPKHPLHPSLPAKPSFAEAAPAMSHWQGATPMRSPLHNKTQPRGSKPEEKSKFNANASESKPDGKETIPAPTQANKDAELAQPSEAPQPAKTNGEKTHQASDEINELTEGKAGLQASQHAPKSTGDSDELVEGKAGLQASQHAPKPSLDDSPDSGAGLQASIHAPKALSESSIVPPALADRLSAPVNHSHVMGHNRAHTLGRPHALSPQGGPPSRFSRSGMAMPRNGHLNHTRTHSTPPAGTSPHAYRAPHATRPVITGDAISKLARTIGGATMSPSRKSVALAPKE</sequence>
<evidence type="ECO:0000313" key="2">
    <source>
        <dbReference type="EMBL" id="KAL0063134.1"/>
    </source>
</evidence>
<feature type="compositionally biased region" description="Low complexity" evidence="1">
    <location>
        <begin position="53"/>
        <end position="63"/>
    </location>
</feature>
<dbReference type="EMBL" id="JBBXMP010000088">
    <property type="protein sequence ID" value="KAL0063134.1"/>
    <property type="molecule type" value="Genomic_DNA"/>
</dbReference>
<feature type="compositionally biased region" description="Basic residues" evidence="1">
    <location>
        <begin position="341"/>
        <end position="350"/>
    </location>
</feature>
<feature type="compositionally biased region" description="Polar residues" evidence="1">
    <location>
        <begin position="322"/>
        <end position="332"/>
    </location>
</feature>
<feature type="region of interest" description="Disordered" evidence="1">
    <location>
        <begin position="612"/>
        <end position="631"/>
    </location>
</feature>
<gene>
    <name evidence="2" type="ORF">AAF712_010042</name>
</gene>
<feature type="compositionally biased region" description="Basic residues" evidence="1">
    <location>
        <begin position="535"/>
        <end position="545"/>
    </location>
</feature>
<dbReference type="Proteomes" id="UP001437256">
    <property type="component" value="Unassembled WGS sequence"/>
</dbReference>
<name>A0ABR2ZQ50_9AGAR</name>
<protein>
    <submittedName>
        <fullName evidence="2">Uncharacterized protein</fullName>
    </submittedName>
</protein>
<proteinExistence type="predicted"/>
<feature type="region of interest" description="Disordered" evidence="1">
    <location>
        <begin position="224"/>
        <end position="269"/>
    </location>
</feature>